<feature type="compositionally biased region" description="Low complexity" evidence="1">
    <location>
        <begin position="944"/>
        <end position="953"/>
    </location>
</feature>
<feature type="compositionally biased region" description="Low complexity" evidence="1">
    <location>
        <begin position="882"/>
        <end position="905"/>
    </location>
</feature>
<feature type="compositionally biased region" description="Polar residues" evidence="1">
    <location>
        <begin position="296"/>
        <end position="311"/>
    </location>
</feature>
<feature type="compositionally biased region" description="Low complexity" evidence="1">
    <location>
        <begin position="251"/>
        <end position="295"/>
    </location>
</feature>
<evidence type="ECO:0000313" key="3">
    <source>
        <dbReference type="EMBL" id="GIE41547.1"/>
    </source>
</evidence>
<dbReference type="EMBL" id="JACHNC010000001">
    <property type="protein sequence ID" value="MBB4747986.1"/>
    <property type="molecule type" value="Genomic_DNA"/>
</dbReference>
<keyword evidence="2" id="KW-1133">Transmembrane helix</keyword>
<feature type="compositionally biased region" description="Low complexity" evidence="1">
    <location>
        <begin position="991"/>
        <end position="1001"/>
    </location>
</feature>
<dbReference type="RefSeq" id="WP_188120545.1">
    <property type="nucleotide sequence ID" value="NZ_BOMP01000071.1"/>
</dbReference>
<feature type="compositionally biased region" description="Low complexity" evidence="1">
    <location>
        <begin position="64"/>
        <end position="74"/>
    </location>
</feature>
<feature type="compositionally biased region" description="Polar residues" evidence="1">
    <location>
        <begin position="527"/>
        <end position="541"/>
    </location>
</feature>
<dbReference type="EMBL" id="BOMP01000071">
    <property type="protein sequence ID" value="GIE41547.1"/>
    <property type="molecule type" value="Genomic_DNA"/>
</dbReference>
<reference evidence="4 5" key="1">
    <citation type="submission" date="2020-08" db="EMBL/GenBank/DDBJ databases">
        <title>Sequencing the genomes of 1000 actinobacteria strains.</title>
        <authorList>
            <person name="Klenk H.-P."/>
        </authorList>
    </citation>
    <scope>NUCLEOTIDE SEQUENCE [LARGE SCALE GENOMIC DNA]</scope>
    <source>
        <strain evidence="4 5">DSM 43150</strain>
    </source>
</reference>
<sequence>MTSEGQNAGQPAEATSGGPTSGGFPHDSDGQRIAGRASAAQSPAEGFPNSYGPPPVSTPGGGSPFVVPAVSTFGAGAGQGGTSYGSARVPQPDGDEQPQRGSASPYGSVSPESPYGPASGTYGARPDGSPWAPSGAEPAAPGSAASFGSAPGSPDSFGSAPGSAASFGSAAAFPPAGRAAQASASVPPPAAPAADNPAGGAPLKLSASGLPTRTPGATAPEDGGLGHTPFSAFGDQPIRVPGASLGDLPDGSRSGQAGSVAGQAGSGSALGSAGSAPGSASSAPGPAGFTAGPAQNSWMQSARPAETSTDPASARPASDSFPSRRGNSGGFPLRAPAGPQVETDNGSTPGLDLPIRSQQPFGGAQSEAPAGDPAGGSGFPQRIPGAGLSSGGTVPAAGMHSAPSATDPLNSLAGPDQRGSFPGSGPELRAPFPEPEGPNSLPPFPGPGLHGSQGADPRGSFPGTESRAAFPGADASFPAADSRAALPGADAPFPGADSRVAFPGADASFPADDRNGSVAGADAEANASLSQGDSQNASSAVPQPRDPGLKPVVGSARPVTASASVPGVRVTPPEAGELPPPSPAPQARVYGRPAPVAEPETGSDEAQSGGYSATPFSPAAASPYGGDGPEGSFGGFTPGQQPESPFGVANDFGLPQQDESPSSGFPLTRPQTENGYGLPTQDESPSGGYGLPPQSESGYGRPQPGDGPSGGYGLAQPGDGSSGGYGLAQPGDGSSGGYGLAQPGDGSSDGFGRPQPGDGPSGVYGLAQQGESSSDGFGQPQPSDSISGGYAPQNDGGFGLPQPSDGASGGYAPQNDGGFGLPQRGADDRGPSGRASIPPPSRPDGEAPSDGFPPSSRDGIGGPAGDGFGGFPPAPGDGPGAPGVAPQSPARATARATASARVSPPEAMGSASPYSMPGSPQFPGQGGSGMPGSPQFPGPGGPAMPGSSQGPGQNDSAMPGSPFPGAGDSTMPGSPFPGAGDSTMPGSPFSGAGTPGTPQFPGQGGSPYPGAGEPTMPGSPQFPGANGPGMPGSSAFGAPYSDLTTDIAGRGNAPSGLPDQYNEHTTDVSGRGNSPYVPAPALPPLPGEQPGGGAYPNSPAARATVTPPGPEDTTSWPGPAEEQGRFDQFKATEAAPPPAKPNVKTVPVALAVVLGAAILLASVFGLVYLISGMGDEEFKVAQGECVKREGSSPVVAPCSEAGTFEVVSIVNAKGQCADATQPYIVVPKDNGDQVLCLKAN</sequence>
<feature type="compositionally biased region" description="Low complexity" evidence="1">
    <location>
        <begin position="612"/>
        <end position="623"/>
    </location>
</feature>
<evidence type="ECO:0000256" key="2">
    <source>
        <dbReference type="SAM" id="Phobius"/>
    </source>
</evidence>
<feature type="compositionally biased region" description="Pro residues" evidence="1">
    <location>
        <begin position="432"/>
        <end position="446"/>
    </location>
</feature>
<evidence type="ECO:0000313" key="5">
    <source>
        <dbReference type="Proteomes" id="UP000590511"/>
    </source>
</evidence>
<proteinExistence type="predicted"/>
<comment type="caution">
    <text evidence="4">The sequence shown here is derived from an EMBL/GenBank/DDBJ whole genome shotgun (WGS) entry which is preliminary data.</text>
</comment>
<evidence type="ECO:0000313" key="4">
    <source>
        <dbReference type="EMBL" id="MBB4747986.1"/>
    </source>
</evidence>
<dbReference type="Proteomes" id="UP000631312">
    <property type="component" value="Unassembled WGS sequence"/>
</dbReference>
<feature type="compositionally biased region" description="Low complexity" evidence="1">
    <location>
        <begin position="192"/>
        <end position="202"/>
    </location>
</feature>
<keyword evidence="2" id="KW-0812">Transmembrane</keyword>
<protein>
    <submittedName>
        <fullName evidence="4">Uncharacterized protein</fullName>
    </submittedName>
</protein>
<evidence type="ECO:0000313" key="6">
    <source>
        <dbReference type="Proteomes" id="UP000631312"/>
    </source>
</evidence>
<organism evidence="4 5">
    <name type="scientific">Actinoplanes lobatus</name>
    <dbReference type="NCBI Taxonomy" id="113568"/>
    <lineage>
        <taxon>Bacteria</taxon>
        <taxon>Bacillati</taxon>
        <taxon>Actinomycetota</taxon>
        <taxon>Actinomycetes</taxon>
        <taxon>Micromonosporales</taxon>
        <taxon>Micromonosporaceae</taxon>
        <taxon>Actinoplanes</taxon>
    </lineage>
</organism>
<reference evidence="3 6" key="2">
    <citation type="submission" date="2021-01" db="EMBL/GenBank/DDBJ databases">
        <title>Whole genome shotgun sequence of Actinoplanes lobatus NBRC 12513.</title>
        <authorList>
            <person name="Komaki H."/>
            <person name="Tamura T."/>
        </authorList>
    </citation>
    <scope>NUCLEOTIDE SEQUENCE [LARGE SCALE GENOMIC DNA]</scope>
    <source>
        <strain evidence="3 6">NBRC 12513</strain>
    </source>
</reference>
<feature type="compositionally biased region" description="Pro residues" evidence="1">
    <location>
        <begin position="1077"/>
        <end position="1087"/>
    </location>
</feature>
<feature type="compositionally biased region" description="Gly residues" evidence="1">
    <location>
        <begin position="859"/>
        <end position="870"/>
    </location>
</feature>
<feature type="region of interest" description="Disordered" evidence="1">
    <location>
        <begin position="1"/>
        <end position="1122"/>
    </location>
</feature>
<accession>A0A7W7HCG9</accession>
<dbReference type="AlphaFoldDB" id="A0A7W7HCG9"/>
<feature type="transmembrane region" description="Helical" evidence="2">
    <location>
        <begin position="1148"/>
        <end position="1170"/>
    </location>
</feature>
<feature type="compositionally biased region" description="Polar residues" evidence="1">
    <location>
        <begin position="657"/>
        <end position="674"/>
    </location>
</feature>
<evidence type="ECO:0000256" key="1">
    <source>
        <dbReference type="SAM" id="MobiDB-lite"/>
    </source>
</evidence>
<keyword evidence="6" id="KW-1185">Reference proteome</keyword>
<name>A0A7W7HCG9_9ACTN</name>
<feature type="compositionally biased region" description="Polar residues" evidence="1">
    <location>
        <begin position="769"/>
        <end position="786"/>
    </location>
</feature>
<feature type="compositionally biased region" description="Polar residues" evidence="1">
    <location>
        <begin position="99"/>
        <end position="111"/>
    </location>
</feature>
<feature type="compositionally biased region" description="Low complexity" evidence="1">
    <location>
        <begin position="128"/>
        <end position="185"/>
    </location>
</feature>
<gene>
    <name evidence="3" type="ORF">Alo02nite_44450</name>
    <name evidence="4" type="ORF">BJ964_002147</name>
</gene>
<keyword evidence="2" id="KW-0472">Membrane</keyword>
<feature type="compositionally biased region" description="Gly residues" evidence="1">
    <location>
        <begin position="625"/>
        <end position="637"/>
    </location>
</feature>
<dbReference type="Proteomes" id="UP000590511">
    <property type="component" value="Unassembled WGS sequence"/>
</dbReference>